<evidence type="ECO:0000313" key="1">
    <source>
        <dbReference type="EMBL" id="EKK04641.1"/>
    </source>
</evidence>
<protein>
    <submittedName>
        <fullName evidence="1">Uncharacterized protein</fullName>
    </submittedName>
</protein>
<proteinExistence type="predicted"/>
<reference evidence="1 2" key="1">
    <citation type="journal article" date="2013" name="Mar. Genomics">
        <title>Expression of sulfatases in Rhodopirellula baltica and the diversity of sulfatases in the genus Rhodopirellula.</title>
        <authorList>
            <person name="Wegner C.E."/>
            <person name="Richter-Heitmann T."/>
            <person name="Klindworth A."/>
            <person name="Klockow C."/>
            <person name="Richter M."/>
            <person name="Achstetter T."/>
            <person name="Glockner F.O."/>
            <person name="Harder J."/>
        </authorList>
    </citation>
    <scope>NUCLEOTIDE SEQUENCE [LARGE SCALE GENOMIC DNA]</scope>
    <source>
        <strain evidence="1 2">SH28</strain>
    </source>
</reference>
<accession>K5EFG9</accession>
<comment type="caution">
    <text evidence="1">The sequence shown here is derived from an EMBL/GenBank/DDBJ whole genome shotgun (WGS) entry which is preliminary data.</text>
</comment>
<evidence type="ECO:0000313" key="2">
    <source>
        <dbReference type="Proteomes" id="UP000007993"/>
    </source>
</evidence>
<gene>
    <name evidence="1" type="ORF">RBSH_00021</name>
</gene>
<dbReference type="AlphaFoldDB" id="K5EFG9"/>
<organism evidence="1 2">
    <name type="scientific">Rhodopirellula baltica SH28</name>
    <dbReference type="NCBI Taxonomy" id="993517"/>
    <lineage>
        <taxon>Bacteria</taxon>
        <taxon>Pseudomonadati</taxon>
        <taxon>Planctomycetota</taxon>
        <taxon>Planctomycetia</taxon>
        <taxon>Pirellulales</taxon>
        <taxon>Pirellulaceae</taxon>
        <taxon>Rhodopirellula</taxon>
    </lineage>
</organism>
<sequence length="99" mass="11518">MQNWLPRQIRLRTLLVLVTITAILMAYAGRYVQLRQRSYAESVEHGMTGILYTSSDDVFRTQDLTLHYRRCVVFAPANWVDRTFFGGDGPIRCIMFSLE</sequence>
<dbReference type="EMBL" id="AMCW01000002">
    <property type="protein sequence ID" value="EKK04641.1"/>
    <property type="molecule type" value="Genomic_DNA"/>
</dbReference>
<dbReference type="PATRIC" id="fig|993517.3.peg.25"/>
<name>K5EFG9_RHOBT</name>
<dbReference type="Proteomes" id="UP000007993">
    <property type="component" value="Unassembled WGS sequence"/>
</dbReference>